<comment type="function">
    <text evidence="11">Complex I functions in the transfer of electrons from NADH to the respiratory chain. Accessory subunit of the mitochondrial membrane respiratory chain NADH dehydrogenase (Complex I), that is believed not to be involved in catalysis.</text>
</comment>
<dbReference type="PANTHER" id="PTHR12966">
    <property type="entry name" value="NADH DEHYDROGENASE UBIQUINONE 1 ALPHA SUBCOMPLEX SUBUNIT 13"/>
    <property type="match status" value="1"/>
</dbReference>
<evidence type="ECO:0000256" key="9">
    <source>
        <dbReference type="ARBA" id="ARBA00023128"/>
    </source>
</evidence>
<gene>
    <name evidence="12" type="ORF">DFQ27_002491</name>
</gene>
<comment type="subcellular location">
    <subcellularLocation>
        <location evidence="1 11">Mitochondrion inner membrane</location>
        <topology evidence="1 11">Single-pass membrane protein</topology>
        <orientation evidence="1 11">Matrix side</orientation>
    </subcellularLocation>
</comment>
<comment type="similarity">
    <text evidence="2 11">Belongs to the complex I NDUFA13 subunit family.</text>
</comment>
<evidence type="ECO:0000256" key="10">
    <source>
        <dbReference type="ARBA" id="ARBA00023136"/>
    </source>
</evidence>
<keyword evidence="7 11" id="KW-0249">Electron transport</keyword>
<keyword evidence="5" id="KW-0812">Transmembrane</keyword>
<dbReference type="GO" id="GO:0005743">
    <property type="term" value="C:mitochondrial inner membrane"/>
    <property type="evidence" value="ECO:0007669"/>
    <property type="project" value="UniProtKB-SubCell"/>
</dbReference>
<evidence type="ECO:0000256" key="1">
    <source>
        <dbReference type="ARBA" id="ARBA00004298"/>
    </source>
</evidence>
<protein>
    <recommendedName>
        <fullName evidence="11">NADH dehydrogenase [ubiquinone] 1 alpha subcomplex subunit 13</fullName>
    </recommendedName>
</protein>
<evidence type="ECO:0000256" key="4">
    <source>
        <dbReference type="ARBA" id="ARBA00022660"/>
    </source>
</evidence>
<evidence type="ECO:0000256" key="2">
    <source>
        <dbReference type="ARBA" id="ARBA00007312"/>
    </source>
</evidence>
<accession>A0A9P6Q7A9</accession>
<organism evidence="12 13">
    <name type="scientific">Actinomortierella ambigua</name>
    <dbReference type="NCBI Taxonomy" id="1343610"/>
    <lineage>
        <taxon>Eukaryota</taxon>
        <taxon>Fungi</taxon>
        <taxon>Fungi incertae sedis</taxon>
        <taxon>Mucoromycota</taxon>
        <taxon>Mortierellomycotina</taxon>
        <taxon>Mortierellomycetes</taxon>
        <taxon>Mortierellales</taxon>
        <taxon>Mortierellaceae</taxon>
        <taxon>Actinomortierella</taxon>
    </lineage>
</organism>
<keyword evidence="13" id="KW-1185">Reference proteome</keyword>
<dbReference type="OrthoDB" id="3308at2759"/>
<keyword evidence="3 11" id="KW-0813">Transport</keyword>
<name>A0A9P6Q7A9_9FUNG</name>
<dbReference type="InterPro" id="IPR009346">
    <property type="entry name" value="GRIM-19"/>
</dbReference>
<evidence type="ECO:0000256" key="6">
    <source>
        <dbReference type="ARBA" id="ARBA00022792"/>
    </source>
</evidence>
<dbReference type="Pfam" id="PF06212">
    <property type="entry name" value="GRIM-19"/>
    <property type="match status" value="1"/>
</dbReference>
<evidence type="ECO:0000256" key="8">
    <source>
        <dbReference type="ARBA" id="ARBA00022989"/>
    </source>
</evidence>
<dbReference type="PANTHER" id="PTHR12966:SF0">
    <property type="entry name" value="NADH DEHYDROGENASE [UBIQUINONE] 1 ALPHA SUBCOMPLEX SUBUNIT 13"/>
    <property type="match status" value="1"/>
</dbReference>
<proteinExistence type="inferred from homology"/>
<keyword evidence="9 11" id="KW-0496">Mitochondrion</keyword>
<dbReference type="Proteomes" id="UP000807716">
    <property type="component" value="Unassembled WGS sequence"/>
</dbReference>
<evidence type="ECO:0000313" key="12">
    <source>
        <dbReference type="EMBL" id="KAG0262207.1"/>
    </source>
</evidence>
<evidence type="ECO:0000256" key="5">
    <source>
        <dbReference type="ARBA" id="ARBA00022692"/>
    </source>
</evidence>
<keyword evidence="8" id="KW-1133">Transmembrane helix</keyword>
<comment type="caution">
    <text evidence="12">The sequence shown here is derived from an EMBL/GenBank/DDBJ whole genome shotgun (WGS) entry which is preliminary data.</text>
</comment>
<evidence type="ECO:0000256" key="11">
    <source>
        <dbReference type="RuleBase" id="RU368034"/>
    </source>
</evidence>
<keyword evidence="10" id="KW-0472">Membrane</keyword>
<dbReference type="EMBL" id="JAAAJB010000194">
    <property type="protein sequence ID" value="KAG0262207.1"/>
    <property type="molecule type" value="Genomic_DNA"/>
</dbReference>
<sequence length="123" mass="13975">MSAPAQELPRPGGFPEIKYKRNIPKVGPSGLTLLVGITALCTFGLYRTGQGNLERRELEREKVWARIHLVPMLQAEADRDTYRREVADKAREAEIMKDVKGWKVGESVYNSDRYQPKTYAVVP</sequence>
<evidence type="ECO:0000256" key="7">
    <source>
        <dbReference type="ARBA" id="ARBA00022982"/>
    </source>
</evidence>
<keyword evidence="6 11" id="KW-0999">Mitochondrion inner membrane</keyword>
<evidence type="ECO:0000256" key="3">
    <source>
        <dbReference type="ARBA" id="ARBA00022448"/>
    </source>
</evidence>
<evidence type="ECO:0000313" key="13">
    <source>
        <dbReference type="Proteomes" id="UP000807716"/>
    </source>
</evidence>
<keyword evidence="4 11" id="KW-0679">Respiratory chain</keyword>
<dbReference type="GO" id="GO:0045271">
    <property type="term" value="C:respiratory chain complex I"/>
    <property type="evidence" value="ECO:0007669"/>
    <property type="project" value="UniProtKB-UniRule"/>
</dbReference>
<reference evidence="12" key="1">
    <citation type="journal article" date="2020" name="Fungal Divers.">
        <title>Resolving the Mortierellaceae phylogeny through synthesis of multi-gene phylogenetics and phylogenomics.</title>
        <authorList>
            <person name="Vandepol N."/>
            <person name="Liber J."/>
            <person name="Desiro A."/>
            <person name="Na H."/>
            <person name="Kennedy M."/>
            <person name="Barry K."/>
            <person name="Grigoriev I.V."/>
            <person name="Miller A.N."/>
            <person name="O'Donnell K."/>
            <person name="Stajich J.E."/>
            <person name="Bonito G."/>
        </authorList>
    </citation>
    <scope>NUCLEOTIDE SEQUENCE</scope>
    <source>
        <strain evidence="12">BC1065</strain>
    </source>
</reference>
<dbReference type="AlphaFoldDB" id="A0A9P6Q7A9"/>